<dbReference type="CDD" id="cd00009">
    <property type="entry name" value="AAA"/>
    <property type="match status" value="1"/>
</dbReference>
<evidence type="ECO:0000256" key="6">
    <source>
        <dbReference type="RuleBase" id="RU004432"/>
    </source>
</evidence>
<evidence type="ECO:0000313" key="11">
    <source>
        <dbReference type="Proteomes" id="UP000707138"/>
    </source>
</evidence>
<dbReference type="InterPro" id="IPR041546">
    <property type="entry name" value="ClpA/ClpB_AAA_lid"/>
</dbReference>
<dbReference type="CDD" id="cd19499">
    <property type="entry name" value="RecA-like_ClpB_Hsp104-like"/>
    <property type="match status" value="1"/>
</dbReference>
<dbReference type="SUPFAM" id="SSF52540">
    <property type="entry name" value="P-loop containing nucleoside triphosphate hydrolases"/>
    <property type="match status" value="2"/>
</dbReference>
<evidence type="ECO:0000259" key="9">
    <source>
        <dbReference type="PROSITE" id="PS51903"/>
    </source>
</evidence>
<keyword evidence="7" id="KW-0175">Coiled coil</keyword>
<keyword evidence="10" id="KW-0645">Protease</keyword>
<dbReference type="GO" id="GO:0005524">
    <property type="term" value="F:ATP binding"/>
    <property type="evidence" value="ECO:0007669"/>
    <property type="project" value="UniProtKB-KW"/>
</dbReference>
<dbReference type="InterPro" id="IPR019489">
    <property type="entry name" value="Clp_ATPase_C"/>
</dbReference>
<dbReference type="PRINTS" id="PR00300">
    <property type="entry name" value="CLPPROTEASEA"/>
</dbReference>
<evidence type="ECO:0000313" key="10">
    <source>
        <dbReference type="EMBL" id="MBM6912084.1"/>
    </source>
</evidence>
<dbReference type="PROSITE" id="PS00871">
    <property type="entry name" value="CLPAB_2"/>
    <property type="match status" value="1"/>
</dbReference>
<dbReference type="InterPro" id="IPR027417">
    <property type="entry name" value="P-loop_NTPase"/>
</dbReference>
<dbReference type="InterPro" id="IPR036628">
    <property type="entry name" value="Clp_N_dom_sf"/>
</dbReference>
<dbReference type="PROSITE" id="PS50151">
    <property type="entry name" value="UVR"/>
    <property type="match status" value="1"/>
</dbReference>
<dbReference type="PROSITE" id="PS51903">
    <property type="entry name" value="CLP_R"/>
    <property type="match status" value="1"/>
</dbReference>
<dbReference type="InterPro" id="IPR004176">
    <property type="entry name" value="Clp_R_N"/>
</dbReference>
<evidence type="ECO:0000256" key="2">
    <source>
        <dbReference type="ARBA" id="ARBA00022741"/>
    </source>
</evidence>
<dbReference type="GO" id="GO:0006508">
    <property type="term" value="P:proteolysis"/>
    <property type="evidence" value="ECO:0007669"/>
    <property type="project" value="UniProtKB-KW"/>
</dbReference>
<name>A0ABS2GD57_9FIRM</name>
<keyword evidence="11" id="KW-1185">Reference proteome</keyword>
<evidence type="ECO:0000256" key="5">
    <source>
        <dbReference type="PROSITE-ProRule" id="PRU01251"/>
    </source>
</evidence>
<evidence type="ECO:0000256" key="1">
    <source>
        <dbReference type="ARBA" id="ARBA00022737"/>
    </source>
</evidence>
<accession>A0ABS2GD57</accession>
<protein>
    <submittedName>
        <fullName evidence="10">ATP-dependent Clp protease ATP-binding subunit</fullName>
    </submittedName>
</protein>
<evidence type="ECO:0000256" key="3">
    <source>
        <dbReference type="ARBA" id="ARBA00022840"/>
    </source>
</evidence>
<feature type="domain" description="Clp R" evidence="9">
    <location>
        <begin position="2"/>
        <end position="143"/>
    </location>
</feature>
<sequence>MMQRFTDGAQRALAIAQEKAKEFGHDYVGTEHLLLGLLEEKNSVAAKALHKLGLQDKEAEKAVLDAVGRGSNHGDTLYMTPRTKRVLELAVDSANRMQHSYVGSEHILLGILSDGGGVAVAVLQAFGIRAEDIVKEIQAMVGREGGSSSESAGSNSDLGEIADYAVDLNEAAKQGKIDPVIGRDNEINRVIQILSRRTKNNPVLIGEPGVGKTAIAEGLAQRIVNQNVPEILRNKRIISLSLSSMVAGAKYRGEFEERLKKVIDEVQSHDDMIVFIDELHTLIGAGASEGAMDAANILKPALARGSFQVIGATTLDEYKKHIEKDAALERRFQPVQVGEPSEEDALEILKGLRDRYEAFHKAKITDEALKAAVELSSRYISDRFLPDKAIDVMDEAASKVRMRVFTASPDVKKLEAELADVRKEKEAAITAQNFEEAAKLRDREKALTEDIEAKQEARSKEDEEKLVVTEEDIAEVVSDWSGVPVARIAEEESQRLLRLEDELHERVVGQNEAVVAVAKAVRRARAGLKDPKRPIGSFLFLGPTGVGKTELARSLAASLFGDENAMIRLDMSEYMEKHTVSRLVGAPPGYVGYDEGGQLTDAVRRKPYSVILFDEVEKAHADFFNILLQVLDDGRLTDNQGRTVDFRNTVIIMTSNLGAKFLKTDDAAVMGFLAGKSKDGKEANDNFEEAKKSTMEAVKRHFRPEFLNRIDEMIVFHPLTGDDLSKIVTILLRSVTKRLHERGLELEISDDAMKLLVKEGSDFAFGARPLKRAIQRLIEDPISDLILKGEAKEGSTIKAEAKDGEIELTV</sequence>
<evidence type="ECO:0000259" key="8">
    <source>
        <dbReference type="PROSITE" id="PS50151"/>
    </source>
</evidence>
<dbReference type="PROSITE" id="PS00870">
    <property type="entry name" value="CLPAB_1"/>
    <property type="match status" value="1"/>
</dbReference>
<keyword evidence="3 6" id="KW-0067">ATP-binding</keyword>
<dbReference type="InterPro" id="IPR003959">
    <property type="entry name" value="ATPase_AAA_core"/>
</dbReference>
<dbReference type="SMART" id="SM01086">
    <property type="entry name" value="ClpB_D2-small"/>
    <property type="match status" value="1"/>
</dbReference>
<comment type="similarity">
    <text evidence="6">Belongs to the ClpA/ClpB family.</text>
</comment>
<comment type="caution">
    <text evidence="10">The sequence shown here is derived from an EMBL/GenBank/DDBJ whole genome shotgun (WGS) entry which is preliminary data.</text>
</comment>
<dbReference type="Pfam" id="PF02861">
    <property type="entry name" value="Clp_N"/>
    <property type="match status" value="1"/>
</dbReference>
<evidence type="ECO:0000256" key="4">
    <source>
        <dbReference type="ARBA" id="ARBA00023186"/>
    </source>
</evidence>
<dbReference type="SMART" id="SM00382">
    <property type="entry name" value="AAA"/>
    <property type="match status" value="2"/>
</dbReference>
<keyword evidence="4 6" id="KW-0143">Chaperone</keyword>
<organism evidence="10 11">
    <name type="scientific">Veillonella magna</name>
    <dbReference type="NCBI Taxonomy" id="464322"/>
    <lineage>
        <taxon>Bacteria</taxon>
        <taxon>Bacillati</taxon>
        <taxon>Bacillota</taxon>
        <taxon>Negativicutes</taxon>
        <taxon>Veillonellales</taxon>
        <taxon>Veillonellaceae</taxon>
        <taxon>Veillonella</taxon>
    </lineage>
</organism>
<dbReference type="InterPro" id="IPR050130">
    <property type="entry name" value="ClpA_ClpB"/>
</dbReference>
<dbReference type="Gene3D" id="3.40.50.300">
    <property type="entry name" value="P-loop containing nucleotide triphosphate hydrolases"/>
    <property type="match status" value="2"/>
</dbReference>
<evidence type="ECO:0000256" key="7">
    <source>
        <dbReference type="SAM" id="Coils"/>
    </source>
</evidence>
<dbReference type="Pfam" id="PF00004">
    <property type="entry name" value="AAA"/>
    <property type="match status" value="1"/>
</dbReference>
<dbReference type="InterPro" id="IPR001270">
    <property type="entry name" value="ClpA/B"/>
</dbReference>
<dbReference type="Gene3D" id="1.10.1780.10">
    <property type="entry name" value="Clp, N-terminal domain"/>
    <property type="match status" value="1"/>
</dbReference>
<dbReference type="GO" id="GO:0008233">
    <property type="term" value="F:peptidase activity"/>
    <property type="evidence" value="ECO:0007669"/>
    <property type="project" value="UniProtKB-KW"/>
</dbReference>
<dbReference type="Pfam" id="PF17871">
    <property type="entry name" value="AAA_lid_9"/>
    <property type="match status" value="1"/>
</dbReference>
<feature type="domain" description="UVR" evidence="8">
    <location>
        <begin position="415"/>
        <end position="450"/>
    </location>
</feature>
<dbReference type="Proteomes" id="UP000707138">
    <property type="component" value="Unassembled WGS sequence"/>
</dbReference>
<dbReference type="SUPFAM" id="SSF81923">
    <property type="entry name" value="Double Clp-N motif"/>
    <property type="match status" value="1"/>
</dbReference>
<dbReference type="InterPro" id="IPR003593">
    <property type="entry name" value="AAA+_ATPase"/>
</dbReference>
<dbReference type="InterPro" id="IPR028299">
    <property type="entry name" value="ClpA/B_CS2"/>
</dbReference>
<feature type="coiled-coil region" evidence="7">
    <location>
        <begin position="411"/>
        <end position="457"/>
    </location>
</feature>
<dbReference type="Gene3D" id="4.10.860.10">
    <property type="entry name" value="UVR domain"/>
    <property type="match status" value="1"/>
</dbReference>
<reference evidence="10 11" key="1">
    <citation type="journal article" date="2021" name="Sci. Rep.">
        <title>The distribution of antibiotic resistance genes in chicken gut microbiota commensals.</title>
        <authorList>
            <person name="Juricova H."/>
            <person name="Matiasovicova J."/>
            <person name="Kubasova T."/>
            <person name="Cejkova D."/>
            <person name="Rychlik I."/>
        </authorList>
    </citation>
    <scope>NUCLEOTIDE SEQUENCE [LARGE SCALE GENOMIC DNA]</scope>
    <source>
        <strain evidence="10 11">An537</strain>
    </source>
</reference>
<dbReference type="InterPro" id="IPR018368">
    <property type="entry name" value="ClpA/B_CS1"/>
</dbReference>
<gene>
    <name evidence="10" type="ORF">H6A01_01905</name>
</gene>
<keyword evidence="1 5" id="KW-0677">Repeat</keyword>
<dbReference type="PANTHER" id="PTHR11638:SF18">
    <property type="entry name" value="HEAT SHOCK PROTEIN 104"/>
    <property type="match status" value="1"/>
</dbReference>
<dbReference type="PANTHER" id="PTHR11638">
    <property type="entry name" value="ATP-DEPENDENT CLP PROTEASE"/>
    <property type="match status" value="1"/>
</dbReference>
<keyword evidence="10" id="KW-0378">Hydrolase</keyword>
<proteinExistence type="inferred from homology"/>
<dbReference type="RefSeq" id="WP_205087359.1">
    <property type="nucleotide sequence ID" value="NZ_JACJLA010000002.1"/>
</dbReference>
<dbReference type="InterPro" id="IPR001943">
    <property type="entry name" value="UVR_dom"/>
</dbReference>
<dbReference type="Pfam" id="PF07724">
    <property type="entry name" value="AAA_2"/>
    <property type="match status" value="1"/>
</dbReference>
<dbReference type="Pfam" id="PF10431">
    <property type="entry name" value="ClpB_D2-small"/>
    <property type="match status" value="1"/>
</dbReference>
<dbReference type="EMBL" id="JACJLA010000002">
    <property type="protein sequence ID" value="MBM6912084.1"/>
    <property type="molecule type" value="Genomic_DNA"/>
</dbReference>
<keyword evidence="2 6" id="KW-0547">Nucleotide-binding</keyword>
<dbReference type="Gene3D" id="1.10.8.60">
    <property type="match status" value="2"/>
</dbReference>